<evidence type="ECO:0000313" key="3">
    <source>
        <dbReference type="Proteomes" id="UP000030689"/>
    </source>
</evidence>
<reference evidence="2 3" key="1">
    <citation type="journal article" date="2013" name="Front. Plant Sci.">
        <title>The Reference Genome of the Halophytic Plant Eutrema salsugineum.</title>
        <authorList>
            <person name="Yang R."/>
            <person name="Jarvis D.E."/>
            <person name="Chen H."/>
            <person name="Beilstein M.A."/>
            <person name="Grimwood J."/>
            <person name="Jenkins J."/>
            <person name="Shu S."/>
            <person name="Prochnik S."/>
            <person name="Xin M."/>
            <person name="Ma C."/>
            <person name="Schmutz J."/>
            <person name="Wing R.A."/>
            <person name="Mitchell-Olds T."/>
            <person name="Schumaker K.S."/>
            <person name="Wang X."/>
        </authorList>
    </citation>
    <scope>NUCLEOTIDE SEQUENCE [LARGE SCALE GENOMIC DNA]</scope>
</reference>
<name>V4KFQ0_EUTSA</name>
<evidence type="ECO:0000313" key="2">
    <source>
        <dbReference type="EMBL" id="ESQ28647.1"/>
    </source>
</evidence>
<dbReference type="Pfam" id="PF14244">
    <property type="entry name" value="Retrotran_gag_3"/>
    <property type="match status" value="1"/>
</dbReference>
<proteinExistence type="predicted"/>
<dbReference type="AlphaFoldDB" id="V4KFQ0"/>
<gene>
    <name evidence="2" type="ORF">EUTSA_v10019629mg</name>
</gene>
<sequence>MSPYTIQQGEHSDQVLTPILLDGANYEQWSKLMVNVLRTKRKLGFLDGTLKRPENGTDGVERWDMVNSMMIGWLYASVEPQLHSVISLVDDVSVMWASIKNWFSVSDGTREHQLHEDIQKCKQDGQTVEDYYGKLMVLWDALANLDKGFTCCCKKTSCASMVEYNKKRDGVRIHQFLMGLDSQQFRTTRSNLLARLTGLNLDQ</sequence>
<dbReference type="OMA" id="WASIKNW"/>
<feature type="non-terminal residue" evidence="2">
    <location>
        <position position="203"/>
    </location>
</feature>
<dbReference type="EMBL" id="KI517953">
    <property type="protein sequence ID" value="ESQ28647.1"/>
    <property type="molecule type" value="Genomic_DNA"/>
</dbReference>
<dbReference type="PANTHER" id="PTHR37610:SF40">
    <property type="entry name" value="OS01G0909600 PROTEIN"/>
    <property type="match status" value="1"/>
</dbReference>
<accession>V4KFQ0</accession>
<feature type="domain" description="Retrotransposon Copia-like N-terminal" evidence="1">
    <location>
        <begin position="11"/>
        <end position="54"/>
    </location>
</feature>
<dbReference type="PANTHER" id="PTHR37610">
    <property type="entry name" value="CCHC-TYPE DOMAIN-CONTAINING PROTEIN"/>
    <property type="match status" value="1"/>
</dbReference>
<dbReference type="InterPro" id="IPR029472">
    <property type="entry name" value="Copia-like_N"/>
</dbReference>
<dbReference type="eggNOG" id="KOG0017">
    <property type="taxonomic scope" value="Eukaryota"/>
</dbReference>
<organism evidence="2 3">
    <name type="scientific">Eutrema salsugineum</name>
    <name type="common">Saltwater cress</name>
    <name type="synonym">Sisymbrium salsugineum</name>
    <dbReference type="NCBI Taxonomy" id="72664"/>
    <lineage>
        <taxon>Eukaryota</taxon>
        <taxon>Viridiplantae</taxon>
        <taxon>Streptophyta</taxon>
        <taxon>Embryophyta</taxon>
        <taxon>Tracheophyta</taxon>
        <taxon>Spermatophyta</taxon>
        <taxon>Magnoliopsida</taxon>
        <taxon>eudicotyledons</taxon>
        <taxon>Gunneridae</taxon>
        <taxon>Pentapetalae</taxon>
        <taxon>rosids</taxon>
        <taxon>malvids</taxon>
        <taxon>Brassicales</taxon>
        <taxon>Brassicaceae</taxon>
        <taxon>Eutremeae</taxon>
        <taxon>Eutrema</taxon>
    </lineage>
</organism>
<evidence type="ECO:0000259" key="1">
    <source>
        <dbReference type="Pfam" id="PF14244"/>
    </source>
</evidence>
<dbReference type="Gramene" id="ESQ28647">
    <property type="protein sequence ID" value="ESQ28647"/>
    <property type="gene ID" value="EUTSA_v10019629mg"/>
</dbReference>
<protein>
    <recommendedName>
        <fullName evidence="1">Retrotransposon Copia-like N-terminal domain-containing protein</fullName>
    </recommendedName>
</protein>
<dbReference type="Proteomes" id="UP000030689">
    <property type="component" value="Unassembled WGS sequence"/>
</dbReference>
<keyword evidence="3" id="KW-1185">Reference proteome</keyword>
<dbReference type="KEGG" id="eus:EUTSA_v10019629mg"/>